<sequence length="200" mass="22864">FQAWPLEAATRTGRQPDTWEELHGGRAPCSNKRGKTALVAHFVKGVFPEEYEPTYENTWRKTFAVGSDEFELDIVDTAGHYEYSLIHNGCVFGIHGYIVVYSVDCERSFEIAQVLHKYLVDLHGKCPIPLLLVANKSDLPPHSRKVKYEEGKKLADSWEAAFMEVSAKDPEESKQIFTKIINEIDRVENTYGREDKCCFM</sequence>
<dbReference type="SUPFAM" id="SSF52540">
    <property type="entry name" value="P-loop containing nucleoside triphosphate hydrolases"/>
    <property type="match status" value="1"/>
</dbReference>
<dbReference type="InterPro" id="IPR027417">
    <property type="entry name" value="P-loop_NTPase"/>
</dbReference>
<evidence type="ECO:0008006" key="5">
    <source>
        <dbReference type="Google" id="ProtNLM"/>
    </source>
</evidence>
<dbReference type="OrthoDB" id="25818at2759"/>
<dbReference type="InterPro" id="IPR020849">
    <property type="entry name" value="Small_GTPase_Ras-type"/>
</dbReference>
<dbReference type="SMART" id="SM00174">
    <property type="entry name" value="RHO"/>
    <property type="match status" value="1"/>
</dbReference>
<dbReference type="Ensembl" id="ENSLLET00000020190.1">
    <property type="protein sequence ID" value="ENSLLEP00000019423.1"/>
    <property type="gene ID" value="ENSLLEG00000012312.1"/>
</dbReference>
<keyword evidence="4" id="KW-1185">Reference proteome</keyword>
<dbReference type="Gene3D" id="3.40.50.300">
    <property type="entry name" value="P-loop containing nucleotide triphosphate hydrolases"/>
    <property type="match status" value="1"/>
</dbReference>
<dbReference type="SMART" id="SM00175">
    <property type="entry name" value="RAB"/>
    <property type="match status" value="1"/>
</dbReference>
<dbReference type="GO" id="GO:0005525">
    <property type="term" value="F:GTP binding"/>
    <property type="evidence" value="ECO:0007669"/>
    <property type="project" value="UniProtKB-KW"/>
</dbReference>
<dbReference type="PROSITE" id="PS51419">
    <property type="entry name" value="RAB"/>
    <property type="match status" value="1"/>
</dbReference>
<accession>A0A8C5MXY5</accession>
<dbReference type="InterPro" id="IPR005225">
    <property type="entry name" value="Small_GTP-bd"/>
</dbReference>
<proteinExistence type="predicted"/>
<evidence type="ECO:0000256" key="2">
    <source>
        <dbReference type="ARBA" id="ARBA00023134"/>
    </source>
</evidence>
<dbReference type="PROSITE" id="PS51421">
    <property type="entry name" value="RAS"/>
    <property type="match status" value="1"/>
</dbReference>
<keyword evidence="2" id="KW-0342">GTP-binding</keyword>
<name>A0A8C5MXY5_9ANUR</name>
<dbReference type="NCBIfam" id="TIGR00231">
    <property type="entry name" value="small_GTP"/>
    <property type="match status" value="1"/>
</dbReference>
<reference evidence="3" key="1">
    <citation type="submission" date="2025-08" db="UniProtKB">
        <authorList>
            <consortium name="Ensembl"/>
        </authorList>
    </citation>
    <scope>IDENTIFICATION</scope>
</reference>
<dbReference type="GO" id="GO:0016020">
    <property type="term" value="C:membrane"/>
    <property type="evidence" value="ECO:0007669"/>
    <property type="project" value="InterPro"/>
</dbReference>
<dbReference type="PRINTS" id="PR00449">
    <property type="entry name" value="RASTRNSFRMNG"/>
</dbReference>
<dbReference type="Pfam" id="PF00071">
    <property type="entry name" value="Ras"/>
    <property type="match status" value="1"/>
</dbReference>
<evidence type="ECO:0000313" key="3">
    <source>
        <dbReference type="Ensembl" id="ENSLLEP00000019423.1"/>
    </source>
</evidence>
<dbReference type="GO" id="GO:0007165">
    <property type="term" value="P:signal transduction"/>
    <property type="evidence" value="ECO:0007669"/>
    <property type="project" value="InterPro"/>
</dbReference>
<keyword evidence="1" id="KW-0547">Nucleotide-binding</keyword>
<dbReference type="GO" id="GO:0003924">
    <property type="term" value="F:GTPase activity"/>
    <property type="evidence" value="ECO:0007669"/>
    <property type="project" value="InterPro"/>
</dbReference>
<dbReference type="Proteomes" id="UP000694569">
    <property type="component" value="Unplaced"/>
</dbReference>
<evidence type="ECO:0000313" key="4">
    <source>
        <dbReference type="Proteomes" id="UP000694569"/>
    </source>
</evidence>
<dbReference type="SMART" id="SM00173">
    <property type="entry name" value="RAS"/>
    <property type="match status" value="1"/>
</dbReference>
<evidence type="ECO:0000256" key="1">
    <source>
        <dbReference type="ARBA" id="ARBA00022741"/>
    </source>
</evidence>
<dbReference type="PANTHER" id="PTHR24070">
    <property type="entry name" value="RAS, DI-RAS, AND RHEB FAMILY MEMBERS OF SMALL GTPASE SUPERFAMILY"/>
    <property type="match status" value="1"/>
</dbReference>
<dbReference type="InterPro" id="IPR001806">
    <property type="entry name" value="Small_GTPase"/>
</dbReference>
<organism evidence="3 4">
    <name type="scientific">Leptobrachium leishanense</name>
    <name type="common">Leishan spiny toad</name>
    <dbReference type="NCBI Taxonomy" id="445787"/>
    <lineage>
        <taxon>Eukaryota</taxon>
        <taxon>Metazoa</taxon>
        <taxon>Chordata</taxon>
        <taxon>Craniata</taxon>
        <taxon>Vertebrata</taxon>
        <taxon>Euteleostomi</taxon>
        <taxon>Amphibia</taxon>
        <taxon>Batrachia</taxon>
        <taxon>Anura</taxon>
        <taxon>Pelobatoidea</taxon>
        <taxon>Megophryidae</taxon>
        <taxon>Leptobrachium</taxon>
    </lineage>
</organism>
<reference evidence="3" key="2">
    <citation type="submission" date="2025-09" db="UniProtKB">
        <authorList>
            <consortium name="Ensembl"/>
        </authorList>
    </citation>
    <scope>IDENTIFICATION</scope>
</reference>
<protein>
    <recommendedName>
        <fullName evidence="5">Rheb</fullName>
    </recommendedName>
</protein>
<dbReference type="AlphaFoldDB" id="A0A8C5MXY5"/>
<dbReference type="GeneTree" id="ENSGT00940000161665"/>